<keyword evidence="7" id="KW-1185">Reference proteome</keyword>
<dbReference type="Proteomes" id="UP001597459">
    <property type="component" value="Unassembled WGS sequence"/>
</dbReference>
<dbReference type="InterPro" id="IPR000847">
    <property type="entry name" value="LysR_HTH_N"/>
</dbReference>
<evidence type="ECO:0000256" key="2">
    <source>
        <dbReference type="ARBA" id="ARBA00023015"/>
    </source>
</evidence>
<evidence type="ECO:0000259" key="5">
    <source>
        <dbReference type="PROSITE" id="PS50931"/>
    </source>
</evidence>
<comment type="similarity">
    <text evidence="1">Belongs to the LysR transcriptional regulatory family.</text>
</comment>
<dbReference type="Gene3D" id="1.10.10.10">
    <property type="entry name" value="Winged helix-like DNA-binding domain superfamily/Winged helix DNA-binding domain"/>
    <property type="match status" value="1"/>
</dbReference>
<dbReference type="InterPro" id="IPR050950">
    <property type="entry name" value="HTH-type_LysR_regulators"/>
</dbReference>
<dbReference type="InterPro" id="IPR036390">
    <property type="entry name" value="WH_DNA-bd_sf"/>
</dbReference>
<comment type="caution">
    <text evidence="6">The sequence shown here is derived from an EMBL/GenBank/DDBJ whole genome shotgun (WGS) entry which is preliminary data.</text>
</comment>
<dbReference type="Gene3D" id="3.40.190.10">
    <property type="entry name" value="Periplasmic binding protein-like II"/>
    <property type="match status" value="2"/>
</dbReference>
<proteinExistence type="inferred from homology"/>
<evidence type="ECO:0000256" key="3">
    <source>
        <dbReference type="ARBA" id="ARBA00023125"/>
    </source>
</evidence>
<dbReference type="Pfam" id="PF03466">
    <property type="entry name" value="LysR_substrate"/>
    <property type="match status" value="1"/>
</dbReference>
<keyword evidence="4" id="KW-0804">Transcription</keyword>
<evidence type="ECO:0000256" key="4">
    <source>
        <dbReference type="ARBA" id="ARBA00023163"/>
    </source>
</evidence>
<accession>A0ABW5NEB2</accession>
<gene>
    <name evidence="6" type="ORF">ACFSTE_18795</name>
</gene>
<dbReference type="PANTHER" id="PTHR30419:SF29">
    <property type="entry name" value="LYSR-FAMILY TRANSCRIPTIONAL REGULATOR"/>
    <property type="match status" value="1"/>
</dbReference>
<dbReference type="InterPro" id="IPR005119">
    <property type="entry name" value="LysR_subst-bd"/>
</dbReference>
<reference evidence="7" key="1">
    <citation type="journal article" date="2019" name="Int. J. Syst. Evol. Microbiol.">
        <title>The Global Catalogue of Microorganisms (GCM) 10K type strain sequencing project: providing services to taxonomists for standard genome sequencing and annotation.</title>
        <authorList>
            <consortium name="The Broad Institute Genomics Platform"/>
            <consortium name="The Broad Institute Genome Sequencing Center for Infectious Disease"/>
            <person name="Wu L."/>
            <person name="Ma J."/>
        </authorList>
    </citation>
    <scope>NUCLEOTIDE SEQUENCE [LARGE SCALE GENOMIC DNA]</scope>
    <source>
        <strain evidence="7">KCTC 42423</strain>
    </source>
</reference>
<dbReference type="SUPFAM" id="SSF46785">
    <property type="entry name" value="Winged helix' DNA-binding domain"/>
    <property type="match status" value="1"/>
</dbReference>
<dbReference type="PANTHER" id="PTHR30419">
    <property type="entry name" value="HTH-TYPE TRANSCRIPTIONAL REGULATOR YBHD"/>
    <property type="match status" value="1"/>
</dbReference>
<name>A0ABW5NEB2_9FLAO</name>
<sequence>MNFNQLKYIIAVDKFKNFNRAAIECEIAQSTLSREVQRLEKEHDIIIFDRSRQPVVPTLKGEELIQMAKEILKLKRRFVAIAETKKNEVSGSINLAIAEILAPYITPVFINSITKKYPKLKINIMELSDRKIEDDLSSEAIDAAIMVAPSLSHDYHQQFLFKESLILYSSDHQSLKKNRENNSFNFNSITLHEDIKELLLKMNDDTITKCINEEVNVTYAKGNLETIRNVIDYNKGSTLLPKLSLLYMRPDVMNKVYTFSESSHELKINLITSRGFHKKRITKILSNEIKDNIKRVNGLYAYFKPMRSCVPS</sequence>
<dbReference type="EMBL" id="JBHULX010000039">
    <property type="protein sequence ID" value="MFD2592893.1"/>
    <property type="molecule type" value="Genomic_DNA"/>
</dbReference>
<dbReference type="PROSITE" id="PS50931">
    <property type="entry name" value="HTH_LYSR"/>
    <property type="match status" value="1"/>
</dbReference>
<dbReference type="InterPro" id="IPR036388">
    <property type="entry name" value="WH-like_DNA-bd_sf"/>
</dbReference>
<keyword evidence="3" id="KW-0238">DNA-binding</keyword>
<keyword evidence="2" id="KW-0805">Transcription regulation</keyword>
<protein>
    <submittedName>
        <fullName evidence="6">LysR family transcriptional regulator</fullName>
    </submittedName>
</protein>
<evidence type="ECO:0000256" key="1">
    <source>
        <dbReference type="ARBA" id="ARBA00009437"/>
    </source>
</evidence>
<dbReference type="SUPFAM" id="SSF53850">
    <property type="entry name" value="Periplasmic binding protein-like II"/>
    <property type="match status" value="1"/>
</dbReference>
<evidence type="ECO:0000313" key="7">
    <source>
        <dbReference type="Proteomes" id="UP001597459"/>
    </source>
</evidence>
<dbReference type="Pfam" id="PF00126">
    <property type="entry name" value="HTH_1"/>
    <property type="match status" value="1"/>
</dbReference>
<feature type="domain" description="HTH lysR-type" evidence="5">
    <location>
        <begin position="1"/>
        <end position="58"/>
    </location>
</feature>
<dbReference type="RefSeq" id="WP_176030130.1">
    <property type="nucleotide sequence ID" value="NZ_JBHSJV010000001.1"/>
</dbReference>
<organism evidence="6 7">
    <name type="scientific">Aquimarina hainanensis</name>
    <dbReference type="NCBI Taxonomy" id="1578017"/>
    <lineage>
        <taxon>Bacteria</taxon>
        <taxon>Pseudomonadati</taxon>
        <taxon>Bacteroidota</taxon>
        <taxon>Flavobacteriia</taxon>
        <taxon>Flavobacteriales</taxon>
        <taxon>Flavobacteriaceae</taxon>
        <taxon>Aquimarina</taxon>
    </lineage>
</organism>
<evidence type="ECO:0000313" key="6">
    <source>
        <dbReference type="EMBL" id="MFD2592893.1"/>
    </source>
</evidence>